<feature type="compositionally biased region" description="Polar residues" evidence="1">
    <location>
        <begin position="37"/>
        <end position="52"/>
    </location>
</feature>
<evidence type="ECO:0000256" key="1">
    <source>
        <dbReference type="SAM" id="MobiDB-lite"/>
    </source>
</evidence>
<keyword evidence="3" id="KW-1185">Reference proteome</keyword>
<gene>
    <name evidence="2" type="ORF">VB620_05690</name>
</gene>
<proteinExistence type="predicted"/>
<dbReference type="Proteomes" id="UP001302120">
    <property type="component" value="Unassembled WGS sequence"/>
</dbReference>
<accession>A0ABU5UBC5</accession>
<comment type="caution">
    <text evidence="2">The sequence shown here is derived from an EMBL/GenBank/DDBJ whole genome shotgun (WGS) entry which is preliminary data.</text>
</comment>
<organism evidence="2 3">
    <name type="scientific">Nodularia harveyana UHCC-0300</name>
    <dbReference type="NCBI Taxonomy" id="2974287"/>
    <lineage>
        <taxon>Bacteria</taxon>
        <taxon>Bacillati</taxon>
        <taxon>Cyanobacteriota</taxon>
        <taxon>Cyanophyceae</taxon>
        <taxon>Nostocales</taxon>
        <taxon>Nodulariaceae</taxon>
        <taxon>Nodularia</taxon>
    </lineage>
</organism>
<protein>
    <submittedName>
        <fullName evidence="2">Uncharacterized protein</fullName>
    </submittedName>
</protein>
<dbReference type="RefSeq" id="WP_323195169.1">
    <property type="nucleotide sequence ID" value="NZ_JAYGHG010000005.1"/>
</dbReference>
<sequence length="73" mass="8550">MEQNQDQDRQAADQKFQESLEQLEYILQKNSEEDSTPPKSADSSQDVSTNIDLSEWEDAVADIEEYLERKRKK</sequence>
<reference evidence="2 3" key="1">
    <citation type="submission" date="2023-12" db="EMBL/GenBank/DDBJ databases">
        <title>Baltic Sea Cyanobacteria.</title>
        <authorList>
            <person name="Delbaje E."/>
            <person name="Fewer D.P."/>
            <person name="Shishido T.K."/>
        </authorList>
    </citation>
    <scope>NUCLEOTIDE SEQUENCE [LARGE SCALE GENOMIC DNA]</scope>
    <source>
        <strain evidence="2 3">UHCC-0300</strain>
    </source>
</reference>
<evidence type="ECO:0000313" key="3">
    <source>
        <dbReference type="Proteomes" id="UP001302120"/>
    </source>
</evidence>
<evidence type="ECO:0000313" key="2">
    <source>
        <dbReference type="EMBL" id="MEA5580832.1"/>
    </source>
</evidence>
<name>A0ABU5UBC5_9CYAN</name>
<feature type="region of interest" description="Disordered" evidence="1">
    <location>
        <begin position="26"/>
        <end position="53"/>
    </location>
</feature>
<dbReference type="EMBL" id="JAYGHG010000005">
    <property type="protein sequence ID" value="MEA5580832.1"/>
    <property type="molecule type" value="Genomic_DNA"/>
</dbReference>